<dbReference type="Pfam" id="PF12760">
    <property type="entry name" value="Zn_ribbon_IS1595"/>
    <property type="match status" value="1"/>
</dbReference>
<keyword evidence="1" id="KW-0175">Coiled coil</keyword>
<feature type="transmembrane region" description="Helical" evidence="2">
    <location>
        <begin position="377"/>
        <end position="395"/>
    </location>
</feature>
<feature type="coiled-coil region" evidence="1">
    <location>
        <begin position="427"/>
        <end position="461"/>
    </location>
</feature>
<evidence type="ECO:0000313" key="8">
    <source>
        <dbReference type="Proteomes" id="UP000190961"/>
    </source>
</evidence>
<evidence type="ECO:0000256" key="2">
    <source>
        <dbReference type="SAM" id="Phobius"/>
    </source>
</evidence>
<evidence type="ECO:0000259" key="5">
    <source>
        <dbReference type="Pfam" id="PF07696"/>
    </source>
</evidence>
<feature type="domain" description="Transposase zinc-ribbon" evidence="6">
    <location>
        <begin position="507"/>
        <end position="547"/>
    </location>
</feature>
<evidence type="ECO:0000313" key="7">
    <source>
        <dbReference type="EMBL" id="SKC87664.1"/>
    </source>
</evidence>
<gene>
    <name evidence="7" type="ORF">SAMN05660236_5482</name>
</gene>
<feature type="chain" id="PRO_5013115179" evidence="3">
    <location>
        <begin position="32"/>
        <end position="650"/>
    </location>
</feature>
<feature type="domain" description="7TM-DISM receptor extracellular" evidence="4">
    <location>
        <begin position="195"/>
        <end position="397"/>
    </location>
</feature>
<feature type="signal peptide" evidence="3">
    <location>
        <begin position="1"/>
        <end position="31"/>
    </location>
</feature>
<keyword evidence="2" id="KW-1133">Transmembrane helix</keyword>
<sequence length="650" mass="77721">MYKPGQPYSTACNVKYMLAVWLLLFCCTAQGQDFFEVDDSYIERNFMPYELEYYLDTTNSLSFYQISSNSFSNRFQKHSDYQNKDFKTNASYWIRLPIRHKAESSKVWLLEFYDQTIDHIEAYVPQENGSYRNVLMGDEQPFAQRTLRHKNFEIILDIKSDTAMYYYFNVRSHEFADIRIAFRSVDRFVYYALNEYFLFGTFYGMILIISLYNFLVYLAIREIKNIYYIIYILSVAAYAMSYDGIGFQYLWPNHPEWNNYAVGITLYLVIIWGLIFTRRFLSTKANVPVLDLAIRWMIVARSIWFIVELFFLPQLLTYRNVEIIPLSLIFYTGIKVWRQGYRPARFFVIAYGILFMGFFIRSLVYFNALPFTTPLHYSLHFSFVLEMLFLTFALGDRIRILKDMRDRALRRIIHQHEVNMRLKDKVNRELEQKVQERTLELNEKNHQLEETNTKLERQSYEINQINSILDLDNWKLKNSIKEVLNERLMEKTMDYNQFKTIYPDTLACYRFLENLKWTKDFHCRKCANEKYFDGAQKFSRRCTRCGYNESITAYTIFHSIKFPIEKAFYIAYLTVVGHKDYTLESLAEQLELRVNTLWGFRHKVADRILELEKKGHKPNASRWDEVILLPEPGSKASKKSQRKVVKQVEG</sequence>
<proteinExistence type="predicted"/>
<feature type="transmembrane region" description="Helical" evidence="2">
    <location>
        <begin position="227"/>
        <end position="251"/>
    </location>
</feature>
<keyword evidence="2" id="KW-0472">Membrane</keyword>
<evidence type="ECO:0000259" key="4">
    <source>
        <dbReference type="Pfam" id="PF07695"/>
    </source>
</evidence>
<dbReference type="AlphaFoldDB" id="A0A1T5MIA3"/>
<dbReference type="Pfam" id="PF07696">
    <property type="entry name" value="7TMR-DISMED2"/>
    <property type="match status" value="1"/>
</dbReference>
<accession>A0A1T5MIA3</accession>
<feature type="transmembrane region" description="Helical" evidence="2">
    <location>
        <begin position="196"/>
        <end position="220"/>
    </location>
</feature>
<feature type="transmembrane region" description="Helical" evidence="2">
    <location>
        <begin position="346"/>
        <end position="365"/>
    </location>
</feature>
<name>A0A1T5MIA3_9BACT</name>
<dbReference type="Gene3D" id="2.60.40.2380">
    <property type="match status" value="1"/>
</dbReference>
<feature type="transmembrane region" description="Helical" evidence="2">
    <location>
        <begin position="257"/>
        <end position="277"/>
    </location>
</feature>
<dbReference type="InterPro" id="IPR011623">
    <property type="entry name" value="7TMR_DISM_rcpt_extracell_dom1"/>
</dbReference>
<keyword evidence="8" id="KW-1185">Reference proteome</keyword>
<evidence type="ECO:0000256" key="1">
    <source>
        <dbReference type="SAM" id="Coils"/>
    </source>
</evidence>
<organism evidence="7 8">
    <name type="scientific">Ohtaekwangia koreensis</name>
    <dbReference type="NCBI Taxonomy" id="688867"/>
    <lineage>
        <taxon>Bacteria</taxon>
        <taxon>Pseudomonadati</taxon>
        <taxon>Bacteroidota</taxon>
        <taxon>Cytophagia</taxon>
        <taxon>Cytophagales</taxon>
        <taxon>Fulvivirgaceae</taxon>
        <taxon>Ohtaekwangia</taxon>
    </lineage>
</organism>
<dbReference type="STRING" id="688867.SAMN05660236_5482"/>
<evidence type="ECO:0000256" key="3">
    <source>
        <dbReference type="SAM" id="SignalP"/>
    </source>
</evidence>
<feature type="domain" description="7TM-DISM receptor extracellular" evidence="5">
    <location>
        <begin position="50"/>
        <end position="180"/>
    </location>
</feature>
<keyword evidence="2" id="KW-0812">Transmembrane</keyword>
<protein>
    <submittedName>
        <fullName evidence="7">7TMR-DISM extracellular 2</fullName>
    </submittedName>
</protein>
<dbReference type="Proteomes" id="UP000190961">
    <property type="component" value="Unassembled WGS sequence"/>
</dbReference>
<dbReference type="InterPro" id="IPR011622">
    <property type="entry name" value="7TMR_DISM_rcpt_extracell_dom2"/>
</dbReference>
<dbReference type="EMBL" id="FUZU01000004">
    <property type="protein sequence ID" value="SKC87664.1"/>
    <property type="molecule type" value="Genomic_DNA"/>
</dbReference>
<dbReference type="Pfam" id="PF07695">
    <property type="entry name" value="7TMR-DISM_7TM"/>
    <property type="match status" value="1"/>
</dbReference>
<evidence type="ECO:0000259" key="6">
    <source>
        <dbReference type="Pfam" id="PF12760"/>
    </source>
</evidence>
<dbReference type="InterPro" id="IPR024442">
    <property type="entry name" value="Transposase_Zn_ribbon"/>
</dbReference>
<reference evidence="7 8" key="1">
    <citation type="submission" date="2017-02" db="EMBL/GenBank/DDBJ databases">
        <authorList>
            <person name="Peterson S.W."/>
        </authorList>
    </citation>
    <scope>NUCLEOTIDE SEQUENCE [LARGE SCALE GENOMIC DNA]</scope>
    <source>
        <strain evidence="7 8">DSM 25262</strain>
    </source>
</reference>
<keyword evidence="3" id="KW-0732">Signal</keyword>